<comment type="subcellular location">
    <subcellularLocation>
        <location evidence="1">Cell envelope</location>
    </subcellularLocation>
</comment>
<dbReference type="GO" id="GO:0022857">
    <property type="term" value="F:transmembrane transporter activity"/>
    <property type="evidence" value="ECO:0007669"/>
    <property type="project" value="InterPro"/>
</dbReference>
<dbReference type="InterPro" id="IPR058792">
    <property type="entry name" value="Beta-barrel_RND_2"/>
</dbReference>
<dbReference type="Pfam" id="PF25954">
    <property type="entry name" value="Beta-barrel_RND_2"/>
    <property type="match status" value="1"/>
</dbReference>
<feature type="transmembrane region" description="Helical" evidence="5">
    <location>
        <begin position="20"/>
        <end position="38"/>
    </location>
</feature>
<evidence type="ECO:0000256" key="4">
    <source>
        <dbReference type="SAM" id="Coils"/>
    </source>
</evidence>
<keyword evidence="5" id="KW-0472">Membrane</keyword>
<keyword evidence="3 4" id="KW-0175">Coiled coil</keyword>
<dbReference type="PANTHER" id="PTHR32347">
    <property type="entry name" value="EFFLUX SYSTEM COMPONENT YKNX-RELATED"/>
    <property type="match status" value="1"/>
</dbReference>
<accession>A0A7C4M0A8</accession>
<dbReference type="PANTHER" id="PTHR32347:SF23">
    <property type="entry name" value="BLL5650 PROTEIN"/>
    <property type="match status" value="1"/>
</dbReference>
<protein>
    <submittedName>
        <fullName evidence="7">Efflux RND transporter periplasmic adaptor subunit</fullName>
    </submittedName>
</protein>
<dbReference type="GO" id="GO:0016020">
    <property type="term" value="C:membrane"/>
    <property type="evidence" value="ECO:0007669"/>
    <property type="project" value="InterPro"/>
</dbReference>
<gene>
    <name evidence="7" type="ORF">ENT43_01785</name>
</gene>
<dbReference type="GO" id="GO:0030313">
    <property type="term" value="C:cell envelope"/>
    <property type="evidence" value="ECO:0007669"/>
    <property type="project" value="UniProtKB-SubCell"/>
</dbReference>
<organism evidence="7">
    <name type="scientific">candidate division CPR3 bacterium</name>
    <dbReference type="NCBI Taxonomy" id="2268181"/>
    <lineage>
        <taxon>Bacteria</taxon>
        <taxon>Bacteria division CPR3</taxon>
    </lineage>
</organism>
<reference evidence="7" key="1">
    <citation type="journal article" date="2020" name="mSystems">
        <title>Genome- and Community-Level Interaction Insights into Carbon Utilization and Element Cycling Functions of Hydrothermarchaeota in Hydrothermal Sediment.</title>
        <authorList>
            <person name="Zhou Z."/>
            <person name="Liu Y."/>
            <person name="Xu W."/>
            <person name="Pan J."/>
            <person name="Luo Z.H."/>
            <person name="Li M."/>
        </authorList>
    </citation>
    <scope>NUCLEOTIDE SEQUENCE [LARGE SCALE GENOMIC DNA]</scope>
    <source>
        <strain evidence="7">SpSt-579</strain>
    </source>
</reference>
<dbReference type="Gene3D" id="2.40.50.100">
    <property type="match status" value="1"/>
</dbReference>
<dbReference type="Gene3D" id="2.40.30.170">
    <property type="match status" value="1"/>
</dbReference>
<dbReference type="AlphaFoldDB" id="A0A7C4M0A8"/>
<dbReference type="NCBIfam" id="TIGR01730">
    <property type="entry name" value="RND_mfp"/>
    <property type="match status" value="1"/>
</dbReference>
<keyword evidence="5" id="KW-0812">Transmembrane</keyword>
<evidence type="ECO:0000256" key="5">
    <source>
        <dbReference type="SAM" id="Phobius"/>
    </source>
</evidence>
<dbReference type="SUPFAM" id="SSF111369">
    <property type="entry name" value="HlyD-like secretion proteins"/>
    <property type="match status" value="1"/>
</dbReference>
<feature type="coiled-coil region" evidence="4">
    <location>
        <begin position="111"/>
        <end position="189"/>
    </location>
</feature>
<dbReference type="InterPro" id="IPR050465">
    <property type="entry name" value="UPF0194_transport"/>
</dbReference>
<evidence type="ECO:0000259" key="6">
    <source>
        <dbReference type="Pfam" id="PF25954"/>
    </source>
</evidence>
<feature type="domain" description="CusB-like beta-barrel" evidence="6">
    <location>
        <begin position="451"/>
        <end position="525"/>
    </location>
</feature>
<name>A0A7C4M0A8_UNCC3</name>
<evidence type="ECO:0000256" key="3">
    <source>
        <dbReference type="ARBA" id="ARBA00023054"/>
    </source>
</evidence>
<dbReference type="Gene3D" id="2.40.420.20">
    <property type="match status" value="1"/>
</dbReference>
<comment type="caution">
    <text evidence="7">The sequence shown here is derived from an EMBL/GenBank/DDBJ whole genome shotgun (WGS) entry which is preliminary data.</text>
</comment>
<sequence length="595" mass="64071">MNFKFSEIKNFIKKNKKKTIVYSIILMLVIWIGSSVIASKNKKPDFEYYTVTTGTVEQEITATGKVKPAEGLDYAFEMGGKVATVNVKVGDKVKSGQTLATLKNNDLSSSVAQASAGVESAKSNIAQYEAAVASQKARLDEVKKGARPEEITMSELKVENAKKLLEDAKKNLENTKTKAEQDYSQILLDGANSSSSAVNIGLNTLHTITDIQYAHFNGNDQEASVLAAAKANAVNALVGGQDAGRWIFQFINDMHGGARGSAENAQKNINETNVLKALNETNSALIKINQTLDIIPFNTSILTATEKSNIALERSNMNNQLTLISNKIKAIDTQKTLNQNSITNAESQVNTAQNNLSLAEQELILKKLGSTEEQIKIQEAALKQAEASLSSARAQVRSAQASLAAASAQLSKSVIASTVNGVVTKVEVKVGEMASAFGPAISVMTEARFGVEANIPEADIAKIGLGNPSEITLDAYGQDVKFEAKVIKIDPAETVVDGVSTYKTSFEFINEDEKIKSGMTANITILPGKKEGVLVIPQRYVIRKDGINNVLITEDERNTKELRVELGMTGSDGMVEVVFGVMEGERIINPSSVKK</sequence>
<proteinExistence type="inferred from homology"/>
<evidence type="ECO:0000256" key="1">
    <source>
        <dbReference type="ARBA" id="ARBA00004196"/>
    </source>
</evidence>
<keyword evidence="5" id="KW-1133">Transmembrane helix</keyword>
<feature type="coiled-coil region" evidence="4">
    <location>
        <begin position="342"/>
        <end position="409"/>
    </location>
</feature>
<evidence type="ECO:0000256" key="2">
    <source>
        <dbReference type="ARBA" id="ARBA00009477"/>
    </source>
</evidence>
<comment type="similarity">
    <text evidence="2">Belongs to the membrane fusion protein (MFP) (TC 8.A.1) family.</text>
</comment>
<dbReference type="InterPro" id="IPR006143">
    <property type="entry name" value="RND_pump_MFP"/>
</dbReference>
<evidence type="ECO:0000313" key="7">
    <source>
        <dbReference type="EMBL" id="HGT70969.1"/>
    </source>
</evidence>
<dbReference type="EMBL" id="DSYQ01000007">
    <property type="protein sequence ID" value="HGT70969.1"/>
    <property type="molecule type" value="Genomic_DNA"/>
</dbReference>